<dbReference type="PANTHER" id="PTHR48177:SF1">
    <property type="entry name" value="PLASMANYLETHANOLAMINE DESATURASE 1"/>
    <property type="match status" value="1"/>
</dbReference>
<evidence type="ECO:0000256" key="4">
    <source>
        <dbReference type="ARBA" id="ARBA00022989"/>
    </source>
</evidence>
<evidence type="ECO:0000256" key="5">
    <source>
        <dbReference type="ARBA" id="ARBA00023136"/>
    </source>
</evidence>
<evidence type="ECO:0000256" key="2">
    <source>
        <dbReference type="ARBA" id="ARBA00007620"/>
    </source>
</evidence>
<proteinExistence type="inferred from homology"/>
<evidence type="ECO:0000313" key="8">
    <source>
        <dbReference type="Proteomes" id="UP000298058"/>
    </source>
</evidence>
<name>A0A4R9M5W7_9LEPT</name>
<comment type="caution">
    <text evidence="7">The sequence shown here is derived from an EMBL/GenBank/DDBJ whole genome shotgun (WGS) entry which is preliminary data.</text>
</comment>
<feature type="domain" description="Lipid desaturase" evidence="6">
    <location>
        <begin position="19"/>
        <end position="100"/>
    </location>
</feature>
<keyword evidence="4" id="KW-1133">Transmembrane helix</keyword>
<evidence type="ECO:0000256" key="3">
    <source>
        <dbReference type="ARBA" id="ARBA00022692"/>
    </source>
</evidence>
<evidence type="ECO:0000259" key="6">
    <source>
        <dbReference type="Pfam" id="PF10520"/>
    </source>
</evidence>
<dbReference type="Proteomes" id="UP000298058">
    <property type="component" value="Unassembled WGS sequence"/>
</dbReference>
<dbReference type="InterPro" id="IPR019547">
    <property type="entry name" value="Lipid_desat"/>
</dbReference>
<keyword evidence="8" id="KW-1185">Reference proteome</keyword>
<dbReference type="InterPro" id="IPR052601">
    <property type="entry name" value="Plasmalogen_desaturase"/>
</dbReference>
<comment type="subcellular location">
    <subcellularLocation>
        <location evidence="1">Membrane</location>
        <topology evidence="1">Multi-pass membrane protein</topology>
    </subcellularLocation>
</comment>
<evidence type="ECO:0000313" key="7">
    <source>
        <dbReference type="EMBL" id="TGN21077.1"/>
    </source>
</evidence>
<sequence>MLLDRQWFDFTEFLKFPQSFFLFCFFVVLTNQFHKWAHETNPNKTVQFIQNVGSVLSSKIHSLHHGPPFSSNYCITCGWLNPLFERIQFFQNLKIILEKVLHKTA</sequence>
<dbReference type="PANTHER" id="PTHR48177">
    <property type="entry name" value="TRANSMEMBRANE PROTEIN 189"/>
    <property type="match status" value="1"/>
</dbReference>
<dbReference type="EMBL" id="RQHW01000002">
    <property type="protein sequence ID" value="TGN21077.1"/>
    <property type="molecule type" value="Genomic_DNA"/>
</dbReference>
<dbReference type="AlphaFoldDB" id="A0A4R9M5W7"/>
<dbReference type="GO" id="GO:0016491">
    <property type="term" value="F:oxidoreductase activity"/>
    <property type="evidence" value="ECO:0007669"/>
    <property type="project" value="TreeGrafter"/>
</dbReference>
<dbReference type="GO" id="GO:0016020">
    <property type="term" value="C:membrane"/>
    <property type="evidence" value="ECO:0007669"/>
    <property type="project" value="UniProtKB-SubCell"/>
</dbReference>
<evidence type="ECO:0000256" key="1">
    <source>
        <dbReference type="ARBA" id="ARBA00004141"/>
    </source>
</evidence>
<reference evidence="7" key="1">
    <citation type="journal article" date="2019" name="PLoS Negl. Trop. Dis.">
        <title>Revisiting the worldwide diversity of Leptospira species in the environment.</title>
        <authorList>
            <person name="Vincent A.T."/>
            <person name="Schiettekatte O."/>
            <person name="Bourhy P."/>
            <person name="Veyrier F.J."/>
            <person name="Picardeau M."/>
        </authorList>
    </citation>
    <scope>NUCLEOTIDE SEQUENCE [LARGE SCALE GENOMIC DNA]</scope>
    <source>
        <strain evidence="7">201300427</strain>
    </source>
</reference>
<dbReference type="Pfam" id="PF10520">
    <property type="entry name" value="Lipid_desat"/>
    <property type="match status" value="1"/>
</dbReference>
<keyword evidence="3" id="KW-0812">Transmembrane</keyword>
<accession>A0A4R9M5W7</accession>
<organism evidence="7 8">
    <name type="scientific">Leptospira idonii</name>
    <dbReference type="NCBI Taxonomy" id="1193500"/>
    <lineage>
        <taxon>Bacteria</taxon>
        <taxon>Pseudomonadati</taxon>
        <taxon>Spirochaetota</taxon>
        <taxon>Spirochaetia</taxon>
        <taxon>Leptospirales</taxon>
        <taxon>Leptospiraceae</taxon>
        <taxon>Leptospira</taxon>
    </lineage>
</organism>
<protein>
    <recommendedName>
        <fullName evidence="6">Lipid desaturase domain-containing protein</fullName>
    </recommendedName>
</protein>
<keyword evidence="5" id="KW-0472">Membrane</keyword>
<comment type="similarity">
    <text evidence="2">Belongs to the fatty acid desaturase CarF family.</text>
</comment>
<dbReference type="OrthoDB" id="337685at2"/>
<gene>
    <name evidence="7" type="ORF">EHS15_00730</name>
</gene>